<dbReference type="AlphaFoldDB" id="A0A928VTU2"/>
<proteinExistence type="predicted"/>
<dbReference type="InterPro" id="IPR018060">
    <property type="entry name" value="HTH_AraC"/>
</dbReference>
<evidence type="ECO:0000256" key="2">
    <source>
        <dbReference type="ARBA" id="ARBA00023125"/>
    </source>
</evidence>
<keyword evidence="6" id="KW-1185">Reference proteome</keyword>
<dbReference type="InterPro" id="IPR009057">
    <property type="entry name" value="Homeodomain-like_sf"/>
</dbReference>
<name>A0A928VTU2_9CYAN</name>
<comment type="caution">
    <text evidence="5">The sequence shown here is derived from an EMBL/GenBank/DDBJ whole genome shotgun (WGS) entry which is preliminary data.</text>
</comment>
<feature type="domain" description="HTH araC/xylS-type" evidence="4">
    <location>
        <begin position="1"/>
        <end position="56"/>
    </location>
</feature>
<dbReference type="SMART" id="SM00342">
    <property type="entry name" value="HTH_ARAC"/>
    <property type="match status" value="1"/>
</dbReference>
<dbReference type="InterPro" id="IPR018062">
    <property type="entry name" value="HTH_AraC-typ_CS"/>
</dbReference>
<organism evidence="5 6">
    <name type="scientific">Romeriopsis navalis LEGE 11480</name>
    <dbReference type="NCBI Taxonomy" id="2777977"/>
    <lineage>
        <taxon>Bacteria</taxon>
        <taxon>Bacillati</taxon>
        <taxon>Cyanobacteriota</taxon>
        <taxon>Cyanophyceae</taxon>
        <taxon>Leptolyngbyales</taxon>
        <taxon>Leptolyngbyaceae</taxon>
        <taxon>Romeriopsis</taxon>
        <taxon>Romeriopsis navalis</taxon>
    </lineage>
</organism>
<dbReference type="InterPro" id="IPR020449">
    <property type="entry name" value="Tscrpt_reg_AraC-type_HTH"/>
</dbReference>
<dbReference type="Gene3D" id="1.10.10.60">
    <property type="entry name" value="Homeodomain-like"/>
    <property type="match status" value="1"/>
</dbReference>
<dbReference type="PANTHER" id="PTHR43280:SF11">
    <property type="entry name" value="RCS-SPECIFIC HTH-TYPE TRANSCRIPTIONAL ACTIVATOR RCLR"/>
    <property type="match status" value="1"/>
</dbReference>
<dbReference type="PROSITE" id="PS01124">
    <property type="entry name" value="HTH_ARAC_FAMILY_2"/>
    <property type="match status" value="1"/>
</dbReference>
<dbReference type="SUPFAM" id="SSF46689">
    <property type="entry name" value="Homeodomain-like"/>
    <property type="match status" value="1"/>
</dbReference>
<dbReference type="GO" id="GO:0003700">
    <property type="term" value="F:DNA-binding transcription factor activity"/>
    <property type="evidence" value="ECO:0007669"/>
    <property type="project" value="InterPro"/>
</dbReference>
<dbReference type="PRINTS" id="PR00032">
    <property type="entry name" value="HTHARAC"/>
</dbReference>
<evidence type="ECO:0000313" key="5">
    <source>
        <dbReference type="EMBL" id="MBE9032114.1"/>
    </source>
</evidence>
<keyword evidence="2" id="KW-0238">DNA-binding</keyword>
<accession>A0A928VTU2</accession>
<evidence type="ECO:0000259" key="4">
    <source>
        <dbReference type="PROSITE" id="PS01124"/>
    </source>
</evidence>
<dbReference type="PANTHER" id="PTHR43280">
    <property type="entry name" value="ARAC-FAMILY TRANSCRIPTIONAL REGULATOR"/>
    <property type="match status" value="1"/>
</dbReference>
<keyword evidence="3" id="KW-0804">Transcription</keyword>
<keyword evidence="1" id="KW-0805">Transcription regulation</keyword>
<sequence>MSYVAKWRMHLASRLLKSTEKNISEIATAVGYENLAAFNWAFKRHWDLPPGEWRASHW</sequence>
<dbReference type="Pfam" id="PF12833">
    <property type="entry name" value="HTH_18"/>
    <property type="match status" value="1"/>
</dbReference>
<dbReference type="EMBL" id="JADEXQ010000089">
    <property type="protein sequence ID" value="MBE9032114.1"/>
    <property type="molecule type" value="Genomic_DNA"/>
</dbReference>
<gene>
    <name evidence="5" type="ORF">IQ266_20455</name>
</gene>
<dbReference type="Proteomes" id="UP000625316">
    <property type="component" value="Unassembled WGS sequence"/>
</dbReference>
<evidence type="ECO:0000256" key="1">
    <source>
        <dbReference type="ARBA" id="ARBA00023015"/>
    </source>
</evidence>
<evidence type="ECO:0000313" key="6">
    <source>
        <dbReference type="Proteomes" id="UP000625316"/>
    </source>
</evidence>
<dbReference type="GO" id="GO:0043565">
    <property type="term" value="F:sequence-specific DNA binding"/>
    <property type="evidence" value="ECO:0007669"/>
    <property type="project" value="InterPro"/>
</dbReference>
<reference evidence="5" key="1">
    <citation type="submission" date="2020-10" db="EMBL/GenBank/DDBJ databases">
        <authorList>
            <person name="Castelo-Branco R."/>
            <person name="Eusebio N."/>
            <person name="Adriana R."/>
            <person name="Vieira A."/>
            <person name="Brugerolle De Fraissinette N."/>
            <person name="Rezende De Castro R."/>
            <person name="Schneider M.P."/>
            <person name="Vasconcelos V."/>
            <person name="Leao P.N."/>
        </authorList>
    </citation>
    <scope>NUCLEOTIDE SEQUENCE</scope>
    <source>
        <strain evidence="5">LEGE 11480</strain>
    </source>
</reference>
<dbReference type="PROSITE" id="PS00041">
    <property type="entry name" value="HTH_ARAC_FAMILY_1"/>
    <property type="match status" value="1"/>
</dbReference>
<evidence type="ECO:0000256" key="3">
    <source>
        <dbReference type="ARBA" id="ARBA00023163"/>
    </source>
</evidence>
<protein>
    <submittedName>
        <fullName evidence="5">Helix-turn-helix domain-containing protein</fullName>
    </submittedName>
</protein>